<keyword evidence="2" id="KW-1185">Reference proteome</keyword>
<dbReference type="Proteomes" id="UP001319080">
    <property type="component" value="Unassembled WGS sequence"/>
</dbReference>
<dbReference type="EMBL" id="JAHESE010000014">
    <property type="protein sequence ID" value="MBT1709521.1"/>
    <property type="molecule type" value="Genomic_DNA"/>
</dbReference>
<evidence type="ECO:0000313" key="2">
    <source>
        <dbReference type="Proteomes" id="UP001319080"/>
    </source>
</evidence>
<dbReference type="AlphaFoldDB" id="A0AAP2DY44"/>
<proteinExistence type="predicted"/>
<organism evidence="1 2">
    <name type="scientific">Dawidia cretensis</name>
    <dbReference type="NCBI Taxonomy" id="2782350"/>
    <lineage>
        <taxon>Bacteria</taxon>
        <taxon>Pseudomonadati</taxon>
        <taxon>Bacteroidota</taxon>
        <taxon>Cytophagia</taxon>
        <taxon>Cytophagales</taxon>
        <taxon>Chryseotaleaceae</taxon>
        <taxon>Dawidia</taxon>
    </lineage>
</organism>
<evidence type="ECO:0000313" key="1">
    <source>
        <dbReference type="EMBL" id="MBT1709521.1"/>
    </source>
</evidence>
<protein>
    <submittedName>
        <fullName evidence="1">Uncharacterized protein</fullName>
    </submittedName>
</protein>
<reference evidence="1 2" key="1">
    <citation type="submission" date="2021-05" db="EMBL/GenBank/DDBJ databases">
        <title>A Polyphasic approach of four new species of the genus Ohtaekwangia: Ohtaekwangia histidinii sp. nov., Ohtaekwangia cretensis sp. nov., Ohtaekwangia indiensis sp. nov., Ohtaekwangia reichenbachii sp. nov. from diverse environment.</title>
        <authorList>
            <person name="Octaviana S."/>
        </authorList>
    </citation>
    <scope>NUCLEOTIDE SEQUENCE [LARGE SCALE GENOMIC DNA]</scope>
    <source>
        <strain evidence="1 2">PWU5</strain>
    </source>
</reference>
<comment type="caution">
    <text evidence="1">The sequence shown here is derived from an EMBL/GenBank/DDBJ whole genome shotgun (WGS) entry which is preliminary data.</text>
</comment>
<name>A0AAP2DY44_9BACT</name>
<gene>
    <name evidence="1" type="ORF">KK062_14865</name>
</gene>
<sequence>MSKQFVSLTQYLNGSEMEKLRGRLEHAKIICFINEHGPHAGKRQNFYYEIKVSSDQYHQAKKIFQDFKESQRIENQRCPKCHSLDWEPVSKLNFFQKIIYIGTTPVRCKDCKTKYIL</sequence>
<accession>A0AAP2DY44</accession>